<name>A0ABU3YAT7_9SPHN</name>
<dbReference type="RefSeq" id="WP_317227660.1">
    <property type="nucleotide sequence ID" value="NZ_JAWJEJ010000002.1"/>
</dbReference>
<evidence type="ECO:0000256" key="3">
    <source>
        <dbReference type="ARBA" id="ARBA00011049"/>
    </source>
</evidence>
<reference evidence="12 13" key="1">
    <citation type="submission" date="2023-10" db="EMBL/GenBank/DDBJ databases">
        <title>Sphingomonas sp. HF-S4 16S ribosomal RNA gene Genome sequencing and assembly.</title>
        <authorList>
            <person name="Lee H."/>
        </authorList>
    </citation>
    <scope>NUCLEOTIDE SEQUENCE [LARGE SCALE GENOMIC DNA]</scope>
    <source>
        <strain evidence="12 13">HF-S4</strain>
    </source>
</reference>
<dbReference type="Gene3D" id="2.30.330.10">
    <property type="entry name" value="SpoA-like"/>
    <property type="match status" value="1"/>
</dbReference>
<evidence type="ECO:0000256" key="5">
    <source>
        <dbReference type="ARBA" id="ARBA00022475"/>
    </source>
</evidence>
<dbReference type="Pfam" id="PF01052">
    <property type="entry name" value="FliMN_C"/>
    <property type="match status" value="1"/>
</dbReference>
<keyword evidence="12" id="KW-0966">Cell projection</keyword>
<dbReference type="EMBL" id="JAWJEJ010000002">
    <property type="protein sequence ID" value="MDV3458476.1"/>
    <property type="molecule type" value="Genomic_DNA"/>
</dbReference>
<comment type="function">
    <text evidence="10">FliM is one of three proteins (FliG, FliN, FliM) that forms the rotor-mounted switch complex (C ring), located at the base of the basal body. This complex interacts with the CheY and CheZ chemotaxis proteins, in addition to contacting components of the motor that determine the direction of flagellar rotation.</text>
</comment>
<accession>A0ABU3YAT7</accession>
<evidence type="ECO:0000256" key="2">
    <source>
        <dbReference type="ARBA" id="ARBA00004202"/>
    </source>
</evidence>
<evidence type="ECO:0000256" key="9">
    <source>
        <dbReference type="ARBA" id="ARBA00023143"/>
    </source>
</evidence>
<evidence type="ECO:0000256" key="6">
    <source>
        <dbReference type="ARBA" id="ARBA00022500"/>
    </source>
</evidence>
<keyword evidence="8" id="KW-0472">Membrane</keyword>
<comment type="subcellular location">
    <subcellularLocation>
        <location evidence="1">Bacterial flagellum basal body</location>
    </subcellularLocation>
    <subcellularLocation>
        <location evidence="2">Cell membrane</location>
        <topology evidence="2">Peripheral membrane protein</topology>
    </subcellularLocation>
</comment>
<evidence type="ECO:0000259" key="11">
    <source>
        <dbReference type="Pfam" id="PF01052"/>
    </source>
</evidence>
<dbReference type="InterPro" id="IPR028976">
    <property type="entry name" value="CheC-like_sf"/>
</dbReference>
<keyword evidence="5" id="KW-1003">Cell membrane</keyword>
<evidence type="ECO:0000313" key="12">
    <source>
        <dbReference type="EMBL" id="MDV3458476.1"/>
    </source>
</evidence>
<keyword evidence="6" id="KW-0145">Chemotaxis</keyword>
<comment type="similarity">
    <text evidence="3">Belongs to the FliM family.</text>
</comment>
<dbReference type="Proteomes" id="UP001273531">
    <property type="component" value="Unassembled WGS sequence"/>
</dbReference>
<proteinExistence type="inferred from homology"/>
<dbReference type="InterPro" id="IPR036429">
    <property type="entry name" value="SpoA-like_sf"/>
</dbReference>
<keyword evidence="9" id="KW-0975">Bacterial flagellum</keyword>
<evidence type="ECO:0000313" key="13">
    <source>
        <dbReference type="Proteomes" id="UP001273531"/>
    </source>
</evidence>
<evidence type="ECO:0000256" key="8">
    <source>
        <dbReference type="ARBA" id="ARBA00023136"/>
    </source>
</evidence>
<sequence length="306" mass="32889">MTERRERPRTGAEHAPVLGSASLNPFGDLVTLQHLCARLAKALKPVFDGVARADLRSWAEPLSVQRWSDYRAERGHGLTGWQPLAMGAARARVQLAFDAKHLFELLDAFFGGDGDAPDPLPVEFTPAAEALALRLAGLVAAPLEAAWEPLTKVGFRAVEAGTLGALPEFAADEPVIVTRFGLALGDRKPAFVDILYPVAALKPHGAALTVKVHGVPAEVEPQWRSGLTRAVMGVRFPIRSVLAEPVVSLGRLLELREGDVIPIDFGPEVPVMVASRRLGTGLVGTANGRAAVRLTQLEELCEEDFR</sequence>
<evidence type="ECO:0000256" key="4">
    <source>
        <dbReference type="ARBA" id="ARBA00021898"/>
    </source>
</evidence>
<evidence type="ECO:0000256" key="10">
    <source>
        <dbReference type="ARBA" id="ARBA00025044"/>
    </source>
</evidence>
<dbReference type="Gene3D" id="3.40.1550.10">
    <property type="entry name" value="CheC-like"/>
    <property type="match status" value="1"/>
</dbReference>
<comment type="caution">
    <text evidence="12">The sequence shown here is derived from an EMBL/GenBank/DDBJ whole genome shotgun (WGS) entry which is preliminary data.</text>
</comment>
<keyword evidence="7" id="KW-0283">Flagellar rotation</keyword>
<dbReference type="SUPFAM" id="SSF101801">
    <property type="entry name" value="Surface presentation of antigens (SPOA)"/>
    <property type="match status" value="1"/>
</dbReference>
<organism evidence="12 13">
    <name type="scientific">Sphingomonas agrestis</name>
    <dbReference type="NCBI Taxonomy" id="3080540"/>
    <lineage>
        <taxon>Bacteria</taxon>
        <taxon>Pseudomonadati</taxon>
        <taxon>Pseudomonadota</taxon>
        <taxon>Alphaproteobacteria</taxon>
        <taxon>Sphingomonadales</taxon>
        <taxon>Sphingomonadaceae</taxon>
        <taxon>Sphingomonas</taxon>
    </lineage>
</organism>
<protein>
    <recommendedName>
        <fullName evidence="4">Flagellar motor switch protein FliM</fullName>
    </recommendedName>
</protein>
<keyword evidence="12" id="KW-0282">Flagellum</keyword>
<feature type="domain" description="Flagellar motor switch protein FliN-like C-terminal" evidence="11">
    <location>
        <begin position="230"/>
        <end position="297"/>
    </location>
</feature>
<evidence type="ECO:0000256" key="7">
    <source>
        <dbReference type="ARBA" id="ARBA00022779"/>
    </source>
</evidence>
<dbReference type="InterPro" id="IPR001543">
    <property type="entry name" value="FliN-like_C"/>
</dbReference>
<gene>
    <name evidence="12" type="ORF">RZN05_15875</name>
</gene>
<evidence type="ECO:0000256" key="1">
    <source>
        <dbReference type="ARBA" id="ARBA00004117"/>
    </source>
</evidence>
<dbReference type="PANTHER" id="PTHR30034">
    <property type="entry name" value="FLAGELLAR MOTOR SWITCH PROTEIN FLIM"/>
    <property type="match status" value="1"/>
</dbReference>
<dbReference type="PANTHER" id="PTHR30034:SF6">
    <property type="entry name" value="YOP PROTEINS TRANSLOCATION PROTEIN Q"/>
    <property type="match status" value="1"/>
</dbReference>
<keyword evidence="12" id="KW-0969">Cilium</keyword>
<keyword evidence="13" id="KW-1185">Reference proteome</keyword>